<comment type="caution">
    <text evidence="1">The sequence shown here is derived from an EMBL/GenBank/DDBJ whole genome shotgun (WGS) entry which is preliminary data.</text>
</comment>
<name>A0A8J4X5K7_CLAMG</name>
<reference evidence="1" key="1">
    <citation type="submission" date="2020-07" db="EMBL/GenBank/DDBJ databases">
        <title>Clarias magur genome sequencing, assembly and annotation.</title>
        <authorList>
            <person name="Kushwaha B."/>
            <person name="Kumar R."/>
            <person name="Das P."/>
            <person name="Joshi C.G."/>
            <person name="Kumar D."/>
            <person name="Nagpure N.S."/>
            <person name="Pandey M."/>
            <person name="Agarwal S."/>
            <person name="Srivastava S."/>
            <person name="Singh M."/>
            <person name="Sahoo L."/>
            <person name="Jayasankar P."/>
            <person name="Meher P.K."/>
            <person name="Koringa P.G."/>
            <person name="Iquebal M.A."/>
            <person name="Das S.P."/>
            <person name="Bit A."/>
            <person name="Patnaik S."/>
            <person name="Patel N."/>
            <person name="Shah T.M."/>
            <person name="Hinsu A."/>
            <person name="Jena J.K."/>
        </authorList>
    </citation>
    <scope>NUCLEOTIDE SEQUENCE</scope>
    <source>
        <strain evidence="1">CIFAMagur01</strain>
        <tissue evidence="1">Testis</tissue>
    </source>
</reference>
<proteinExistence type="predicted"/>
<gene>
    <name evidence="1" type="ORF">DAT39_005601</name>
</gene>
<dbReference type="Proteomes" id="UP000727407">
    <property type="component" value="Unassembled WGS sequence"/>
</dbReference>
<dbReference type="AlphaFoldDB" id="A0A8J4X5K7"/>
<keyword evidence="2" id="KW-1185">Reference proteome</keyword>
<evidence type="ECO:0000313" key="2">
    <source>
        <dbReference type="Proteomes" id="UP000727407"/>
    </source>
</evidence>
<sequence>MSLYLAGLRRRNADHEMPVSFGLERTSSLPGTPSLECVHACVASCELVDFL</sequence>
<evidence type="ECO:0000313" key="1">
    <source>
        <dbReference type="EMBL" id="KAF5904697.1"/>
    </source>
</evidence>
<organism evidence="1 2">
    <name type="scientific">Clarias magur</name>
    <name type="common">Asian catfish</name>
    <name type="synonym">Macropteronotus magur</name>
    <dbReference type="NCBI Taxonomy" id="1594786"/>
    <lineage>
        <taxon>Eukaryota</taxon>
        <taxon>Metazoa</taxon>
        <taxon>Chordata</taxon>
        <taxon>Craniata</taxon>
        <taxon>Vertebrata</taxon>
        <taxon>Euteleostomi</taxon>
        <taxon>Actinopterygii</taxon>
        <taxon>Neopterygii</taxon>
        <taxon>Teleostei</taxon>
        <taxon>Ostariophysi</taxon>
        <taxon>Siluriformes</taxon>
        <taxon>Clariidae</taxon>
        <taxon>Clarias</taxon>
    </lineage>
</organism>
<accession>A0A8J4X5K7</accession>
<protein>
    <submittedName>
        <fullName evidence="1">Uncharacterized protein</fullName>
    </submittedName>
</protein>
<dbReference type="EMBL" id="QNUK01000053">
    <property type="protein sequence ID" value="KAF5904697.1"/>
    <property type="molecule type" value="Genomic_DNA"/>
</dbReference>